<proteinExistence type="predicted"/>
<gene>
    <name evidence="2" type="ORF">NST17_04000</name>
</gene>
<feature type="transmembrane region" description="Helical" evidence="1">
    <location>
        <begin position="49"/>
        <end position="67"/>
    </location>
</feature>
<evidence type="ECO:0000313" key="2">
    <source>
        <dbReference type="EMBL" id="MEL3956372.1"/>
    </source>
</evidence>
<organism evidence="2 3">
    <name type="scientific">Caldifermentibacillus hisashii</name>
    <dbReference type="NCBI Taxonomy" id="996558"/>
    <lineage>
        <taxon>Bacteria</taxon>
        <taxon>Bacillati</taxon>
        <taxon>Bacillota</taxon>
        <taxon>Bacilli</taxon>
        <taxon>Bacillales</taxon>
        <taxon>Bacillaceae</taxon>
        <taxon>Caldifermentibacillus</taxon>
    </lineage>
</organism>
<keyword evidence="3" id="KW-1185">Reference proteome</keyword>
<keyword evidence="1" id="KW-1133">Transmembrane helix</keyword>
<keyword evidence="1" id="KW-0812">Transmembrane</keyword>
<evidence type="ECO:0000313" key="3">
    <source>
        <dbReference type="Proteomes" id="UP001459714"/>
    </source>
</evidence>
<dbReference type="PANTHER" id="PTHR40044:SF1">
    <property type="entry name" value="INTEGRAL MEMBRANE PROTEIN"/>
    <property type="match status" value="1"/>
</dbReference>
<dbReference type="Pfam" id="PF06177">
    <property type="entry name" value="QueT"/>
    <property type="match status" value="1"/>
</dbReference>
<dbReference type="EMBL" id="JBBYAK010000001">
    <property type="protein sequence ID" value="MEL3956372.1"/>
    <property type="molecule type" value="Genomic_DNA"/>
</dbReference>
<sequence length="157" mass="17807">MKLRTITINGIVAALYIAITAVIQPIAFSNIQFRIPEIFNHLVVFNKKYFFGVVIGVFLSNLFFSTLLPYDLIFGVAHTVISLSITILLSRYIKNIWGRMFANSFVFSIMIFIVAYELKLAIGVPFWETWLLTAVGEFAVMVIGMPIMNAIYKRGIL</sequence>
<reference evidence="2 3" key="1">
    <citation type="submission" date="2024-03" db="EMBL/GenBank/DDBJ databases">
        <title>Bacilli Hybrid Assemblies.</title>
        <authorList>
            <person name="Kovac J."/>
        </authorList>
    </citation>
    <scope>NUCLEOTIDE SEQUENCE [LARGE SCALE GENOMIC DNA]</scope>
    <source>
        <strain evidence="2 3">FSL M8-0022</strain>
    </source>
</reference>
<evidence type="ECO:0000256" key="1">
    <source>
        <dbReference type="SAM" id="Phobius"/>
    </source>
</evidence>
<dbReference type="RefSeq" id="WP_342019748.1">
    <property type="nucleotide sequence ID" value="NZ_CP159977.1"/>
</dbReference>
<dbReference type="InterPro" id="IPR010387">
    <property type="entry name" value="QueT"/>
</dbReference>
<name>A0ABU9JW11_9BACI</name>
<feature type="transmembrane region" description="Helical" evidence="1">
    <location>
        <begin position="73"/>
        <end position="93"/>
    </location>
</feature>
<feature type="transmembrane region" description="Helical" evidence="1">
    <location>
        <begin position="100"/>
        <end position="118"/>
    </location>
</feature>
<feature type="transmembrane region" description="Helical" evidence="1">
    <location>
        <begin position="6"/>
        <end position="28"/>
    </location>
</feature>
<protein>
    <submittedName>
        <fullName evidence="2">QueT transporter family protein</fullName>
    </submittedName>
</protein>
<dbReference type="PIRSF" id="PIRSF031501">
    <property type="entry name" value="QueT"/>
    <property type="match status" value="1"/>
</dbReference>
<keyword evidence="1" id="KW-0472">Membrane</keyword>
<feature type="transmembrane region" description="Helical" evidence="1">
    <location>
        <begin position="130"/>
        <end position="152"/>
    </location>
</feature>
<comment type="caution">
    <text evidence="2">The sequence shown here is derived from an EMBL/GenBank/DDBJ whole genome shotgun (WGS) entry which is preliminary data.</text>
</comment>
<dbReference type="PANTHER" id="PTHR40044">
    <property type="entry name" value="INTEGRAL MEMBRANE PROTEIN-RELATED"/>
    <property type="match status" value="1"/>
</dbReference>
<dbReference type="Proteomes" id="UP001459714">
    <property type="component" value="Unassembled WGS sequence"/>
</dbReference>
<accession>A0ABU9JW11</accession>